<reference evidence="3 4" key="1">
    <citation type="submission" date="2019-07" db="EMBL/GenBank/DDBJ databases">
        <title>Whole genome shotgun sequence of Brevifollis gellanilyticus NBRC 108608.</title>
        <authorList>
            <person name="Hosoyama A."/>
            <person name="Uohara A."/>
            <person name="Ohji S."/>
            <person name="Ichikawa N."/>
        </authorList>
    </citation>
    <scope>NUCLEOTIDE SEQUENCE [LARGE SCALE GENOMIC DNA]</scope>
    <source>
        <strain evidence="3 4">NBRC 108608</strain>
    </source>
</reference>
<feature type="transmembrane region" description="Helical" evidence="1">
    <location>
        <begin position="37"/>
        <end position="58"/>
    </location>
</feature>
<evidence type="ECO:0000259" key="2">
    <source>
        <dbReference type="Pfam" id="PF12697"/>
    </source>
</evidence>
<proteinExistence type="predicted"/>
<evidence type="ECO:0000313" key="4">
    <source>
        <dbReference type="Proteomes" id="UP000321577"/>
    </source>
</evidence>
<dbReference type="InterPro" id="IPR029058">
    <property type="entry name" value="AB_hydrolase_fold"/>
</dbReference>
<dbReference type="OrthoDB" id="9777090at2"/>
<feature type="domain" description="AB hydrolase-1" evidence="2">
    <location>
        <begin position="112"/>
        <end position="224"/>
    </location>
</feature>
<comment type="caution">
    <text evidence="3">The sequence shown here is derived from an EMBL/GenBank/DDBJ whole genome shotgun (WGS) entry which is preliminary data.</text>
</comment>
<gene>
    <name evidence="3" type="ORF">BGE01nite_15310</name>
</gene>
<dbReference type="Gene3D" id="3.40.50.1820">
    <property type="entry name" value="alpha/beta hydrolase"/>
    <property type="match status" value="1"/>
</dbReference>
<dbReference type="Pfam" id="PF12697">
    <property type="entry name" value="Abhydrolase_6"/>
    <property type="match status" value="1"/>
</dbReference>
<sequence length="303" mass="33417">MIVRYLQSWISEAAALSTCLPVSVTPALMSLRRILRVIFLLLLIPVLLLLGCQSRLIYYPQPNHEGLHKTLAKQKGQPVEYQTPQGRQVAFYIPPRSGAPGTPDTIWLCFAGNGSLALHWLSLLREWDPSFGYLLVDYPGYGDCQGKPSPATIRESSKAAVTALAAHLKLTPQDLQPRLAVLAHSIGCAAGLMAAEDQQVKRIVLVAPFTTMTEMGRRVLGWPLCYLNIHRFDNRKHLAAVVKQGAKVVIFHGTADEIIPVSMSRELAAAHPESVTLHEELGQDHNFILGNCSTRIGEAMMKR</sequence>
<evidence type="ECO:0000256" key="1">
    <source>
        <dbReference type="SAM" id="Phobius"/>
    </source>
</evidence>
<keyword evidence="1" id="KW-1133">Transmembrane helix</keyword>
<keyword evidence="4" id="KW-1185">Reference proteome</keyword>
<protein>
    <recommendedName>
        <fullName evidence="2">AB hydrolase-1 domain-containing protein</fullName>
    </recommendedName>
</protein>
<dbReference type="RefSeq" id="WP_146849843.1">
    <property type="nucleotide sequence ID" value="NZ_BKAG01000008.1"/>
</dbReference>
<accession>A0A512M682</accession>
<dbReference type="SUPFAM" id="SSF53474">
    <property type="entry name" value="alpha/beta-Hydrolases"/>
    <property type="match status" value="1"/>
</dbReference>
<keyword evidence="1" id="KW-0472">Membrane</keyword>
<dbReference type="AlphaFoldDB" id="A0A512M682"/>
<keyword evidence="1" id="KW-0812">Transmembrane</keyword>
<dbReference type="EMBL" id="BKAG01000008">
    <property type="protein sequence ID" value="GEP42240.1"/>
    <property type="molecule type" value="Genomic_DNA"/>
</dbReference>
<name>A0A512M682_9BACT</name>
<organism evidence="3 4">
    <name type="scientific">Brevifollis gellanilyticus</name>
    <dbReference type="NCBI Taxonomy" id="748831"/>
    <lineage>
        <taxon>Bacteria</taxon>
        <taxon>Pseudomonadati</taxon>
        <taxon>Verrucomicrobiota</taxon>
        <taxon>Verrucomicrobiia</taxon>
        <taxon>Verrucomicrobiales</taxon>
        <taxon>Verrucomicrobiaceae</taxon>
    </lineage>
</organism>
<dbReference type="PANTHER" id="PTHR12277">
    <property type="entry name" value="ALPHA/BETA HYDROLASE DOMAIN-CONTAINING PROTEIN"/>
    <property type="match status" value="1"/>
</dbReference>
<dbReference type="Proteomes" id="UP000321577">
    <property type="component" value="Unassembled WGS sequence"/>
</dbReference>
<dbReference type="InterPro" id="IPR000073">
    <property type="entry name" value="AB_hydrolase_1"/>
</dbReference>
<evidence type="ECO:0000313" key="3">
    <source>
        <dbReference type="EMBL" id="GEP42240.1"/>
    </source>
</evidence>